<reference evidence="3" key="2">
    <citation type="submission" date="2015-07" db="EMBL/GenBank/DDBJ databases">
        <title>MeaNS - Measles Nucleotide Surveillance Program.</title>
        <authorList>
            <person name="Tran T."/>
            <person name="Druce J."/>
        </authorList>
    </citation>
    <scope>NUCLEOTIDE SEQUENCE</scope>
    <source>
        <strain evidence="3">DSM 9887</strain>
    </source>
</reference>
<dbReference type="Proteomes" id="UP000036834">
    <property type="component" value="Unassembled WGS sequence"/>
</dbReference>
<sequence length="320" mass="37609">MKTKLIVMTGIAGSGKSTWAKEIAKKERATIISTDEIRQQLFGDEDKQKRTAQVFYEVYSKMESELAKGKNVILDATNIDREKRMKVLSKFPDTQKECYYLDVPYPICLNRNRGRKRKVDDFILTKMRKNFHFPVLNEGWEGIHLLHEPMPYSITKEEFTQLVKSEPTYDALFEKLSMIPAIQEMLSFNQENPHHQHTLCKHTFHVLDYVNAFYTESDKFLMQVVALFHDAGKPFCKTFKPLKGHYSYYGHEYVSAQIACHFLKEMGFEDEFIFQAVNLIQMHMKINYGTQQDISEIYHLLGDEALWRLYFFKEADAYAK</sequence>
<evidence type="ECO:0000313" key="4">
    <source>
        <dbReference type="Proteomes" id="UP000036834"/>
    </source>
</evidence>
<dbReference type="RefSeq" id="WP_049739408.1">
    <property type="nucleotide sequence ID" value="NZ_BJON01000023.1"/>
</dbReference>
<reference evidence="4" key="1">
    <citation type="submission" date="2015-07" db="EMBL/GenBank/DDBJ databases">
        <title>Genome sequencing project for genomic taxonomy and phylogenomics of Bacillus-like bacteria.</title>
        <authorList>
            <person name="Liu B."/>
            <person name="Wang J."/>
            <person name="Zhu Y."/>
            <person name="Liu G."/>
            <person name="Chen Q."/>
            <person name="Chen Z."/>
            <person name="Lan J."/>
            <person name="Che J."/>
            <person name="Ge C."/>
            <person name="Shi H."/>
            <person name="Pan Z."/>
            <person name="Liu X."/>
        </authorList>
    </citation>
    <scope>NUCLEOTIDE SEQUENCE [LARGE SCALE GENOMIC DNA]</scope>
    <source>
        <strain evidence="4">DSM 9887</strain>
    </source>
</reference>
<dbReference type="Pfam" id="PF01966">
    <property type="entry name" value="HD"/>
    <property type="match status" value="1"/>
</dbReference>
<keyword evidence="3" id="KW-0378">Hydrolase</keyword>
<keyword evidence="5" id="KW-1185">Reference proteome</keyword>
<dbReference type="STRING" id="54915.ADS79_15940"/>
<evidence type="ECO:0000259" key="1">
    <source>
        <dbReference type="Pfam" id="PF01966"/>
    </source>
</evidence>
<protein>
    <submittedName>
        <fullName evidence="3">Phosphohydrolase</fullName>
    </submittedName>
</protein>
<dbReference type="PATRIC" id="fig|54915.3.peg.2215"/>
<dbReference type="Proteomes" id="UP000319578">
    <property type="component" value="Unassembled WGS sequence"/>
</dbReference>
<dbReference type="Gene3D" id="3.40.50.300">
    <property type="entry name" value="P-loop containing nucleotide triphosphate hydrolases"/>
    <property type="match status" value="1"/>
</dbReference>
<dbReference type="EMBL" id="BJON01000023">
    <property type="protein sequence ID" value="GED71838.1"/>
    <property type="molecule type" value="Genomic_DNA"/>
</dbReference>
<dbReference type="OrthoDB" id="9805698at2"/>
<evidence type="ECO:0000313" key="2">
    <source>
        <dbReference type="EMBL" id="GED71838.1"/>
    </source>
</evidence>
<name>A0A0K9YNX1_9BACL</name>
<evidence type="ECO:0000313" key="3">
    <source>
        <dbReference type="EMBL" id="KNB70428.1"/>
    </source>
</evidence>
<dbReference type="InterPro" id="IPR027417">
    <property type="entry name" value="P-loop_NTPase"/>
</dbReference>
<dbReference type="Gene3D" id="1.10.3090.10">
    <property type="entry name" value="cca-adding enzyme, domain 2"/>
    <property type="match status" value="1"/>
</dbReference>
<dbReference type="GO" id="GO:0016787">
    <property type="term" value="F:hydrolase activity"/>
    <property type="evidence" value="ECO:0007669"/>
    <property type="project" value="UniProtKB-KW"/>
</dbReference>
<dbReference type="AlphaFoldDB" id="A0A0K9YNX1"/>
<proteinExistence type="predicted"/>
<accession>A0A0K9YNX1</accession>
<gene>
    <name evidence="3" type="ORF">ADS79_15940</name>
    <name evidence="2" type="ORF">BRE01_55400</name>
</gene>
<dbReference type="SUPFAM" id="SSF52540">
    <property type="entry name" value="P-loop containing nucleoside triphosphate hydrolases"/>
    <property type="match status" value="1"/>
</dbReference>
<dbReference type="InterPro" id="IPR006674">
    <property type="entry name" value="HD_domain"/>
</dbReference>
<dbReference type="Pfam" id="PF13671">
    <property type="entry name" value="AAA_33"/>
    <property type="match status" value="1"/>
</dbReference>
<dbReference type="SUPFAM" id="SSF109604">
    <property type="entry name" value="HD-domain/PDEase-like"/>
    <property type="match status" value="1"/>
</dbReference>
<dbReference type="EMBL" id="LGIQ01000009">
    <property type="protein sequence ID" value="KNB70428.1"/>
    <property type="molecule type" value="Genomic_DNA"/>
</dbReference>
<reference evidence="2 5" key="3">
    <citation type="submission" date="2019-06" db="EMBL/GenBank/DDBJ databases">
        <title>Whole genome shotgun sequence of Brevibacillus reuszeri NBRC 15719.</title>
        <authorList>
            <person name="Hosoyama A."/>
            <person name="Uohara A."/>
            <person name="Ohji S."/>
            <person name="Ichikawa N."/>
        </authorList>
    </citation>
    <scope>NUCLEOTIDE SEQUENCE [LARGE SCALE GENOMIC DNA]</scope>
    <source>
        <strain evidence="2 5">NBRC 15719</strain>
    </source>
</reference>
<dbReference type="PANTHER" id="PTHR12435">
    <property type="match status" value="1"/>
</dbReference>
<feature type="domain" description="HD" evidence="1">
    <location>
        <begin position="202"/>
        <end position="290"/>
    </location>
</feature>
<dbReference type="InterPro" id="IPR003607">
    <property type="entry name" value="HD/PDEase_dom"/>
</dbReference>
<organism evidence="3 4">
    <name type="scientific">Brevibacillus reuszeri</name>
    <dbReference type="NCBI Taxonomy" id="54915"/>
    <lineage>
        <taxon>Bacteria</taxon>
        <taxon>Bacillati</taxon>
        <taxon>Bacillota</taxon>
        <taxon>Bacilli</taxon>
        <taxon>Bacillales</taxon>
        <taxon>Paenibacillaceae</taxon>
        <taxon>Brevibacillus</taxon>
    </lineage>
</organism>
<evidence type="ECO:0000313" key="5">
    <source>
        <dbReference type="Proteomes" id="UP000319578"/>
    </source>
</evidence>
<comment type="caution">
    <text evidence="3">The sequence shown here is derived from an EMBL/GenBank/DDBJ whole genome shotgun (WGS) entry which is preliminary data.</text>
</comment>
<dbReference type="CDD" id="cd00077">
    <property type="entry name" value="HDc"/>
    <property type="match status" value="1"/>
</dbReference>